<dbReference type="EMBL" id="BSYO01000026">
    <property type="protein sequence ID" value="GMH23550.1"/>
    <property type="molecule type" value="Genomic_DNA"/>
</dbReference>
<comment type="caution">
    <text evidence="1">The sequence shown here is derived from an EMBL/GenBank/DDBJ whole genome shotgun (WGS) entry which is preliminary data.</text>
</comment>
<evidence type="ECO:0000313" key="2">
    <source>
        <dbReference type="Proteomes" id="UP001279734"/>
    </source>
</evidence>
<protein>
    <submittedName>
        <fullName evidence="1">Uncharacterized protein</fullName>
    </submittedName>
</protein>
<reference evidence="1" key="1">
    <citation type="submission" date="2023-05" db="EMBL/GenBank/DDBJ databases">
        <title>Nepenthes gracilis genome sequencing.</title>
        <authorList>
            <person name="Fukushima K."/>
        </authorList>
    </citation>
    <scope>NUCLEOTIDE SEQUENCE</scope>
    <source>
        <strain evidence="1">SING2019-196</strain>
    </source>
</reference>
<dbReference type="Proteomes" id="UP001279734">
    <property type="component" value="Unassembled WGS sequence"/>
</dbReference>
<organism evidence="1 2">
    <name type="scientific">Nepenthes gracilis</name>
    <name type="common">Slender pitcher plant</name>
    <dbReference type="NCBI Taxonomy" id="150966"/>
    <lineage>
        <taxon>Eukaryota</taxon>
        <taxon>Viridiplantae</taxon>
        <taxon>Streptophyta</taxon>
        <taxon>Embryophyta</taxon>
        <taxon>Tracheophyta</taxon>
        <taxon>Spermatophyta</taxon>
        <taxon>Magnoliopsida</taxon>
        <taxon>eudicotyledons</taxon>
        <taxon>Gunneridae</taxon>
        <taxon>Pentapetalae</taxon>
        <taxon>Caryophyllales</taxon>
        <taxon>Nepenthaceae</taxon>
        <taxon>Nepenthes</taxon>
    </lineage>
</organism>
<dbReference type="AlphaFoldDB" id="A0AAD3Y107"/>
<proteinExistence type="predicted"/>
<keyword evidence="2" id="KW-1185">Reference proteome</keyword>
<evidence type="ECO:0000313" key="1">
    <source>
        <dbReference type="EMBL" id="GMH23550.1"/>
    </source>
</evidence>
<name>A0AAD3Y107_NEPGR</name>
<sequence>MPDPATSVSKLNQFDGGAVPSKAYDMETLGRAQLAGDHQYCPWLDYFELGRPRDFSPLSRFRRCLGLQFSKVSWLSLARDSVSVEAVDQLLLSPSSTISNSTQLSPTGMDAAPDNIALPAQAVERLQATANVSGSYATIMMRGLQTNGVEVPSSSDQPLQSGELSSCPSMGKLKHNLDVIRGCALPKAVFGLKAKFKYLACSLSLMYYAAGVSLAEASWSSFLVFLMFTATAESLCLMKLMEMT</sequence>
<gene>
    <name evidence="1" type="ORF">Nepgr_025393</name>
</gene>
<accession>A0AAD3Y107</accession>